<gene>
    <name evidence="7" type="ORF">CLAC_00430</name>
</gene>
<dbReference type="STRING" id="1408189.CLAC_00430"/>
<evidence type="ECO:0000256" key="2">
    <source>
        <dbReference type="ARBA" id="ARBA00022741"/>
    </source>
</evidence>
<dbReference type="Proteomes" id="UP000058446">
    <property type="component" value="Chromosome"/>
</dbReference>
<evidence type="ECO:0000256" key="5">
    <source>
        <dbReference type="SAM" id="MobiDB-lite"/>
    </source>
</evidence>
<dbReference type="EMBL" id="CP006841">
    <property type="protein sequence ID" value="ALA66451.1"/>
    <property type="molecule type" value="Genomic_DNA"/>
</dbReference>
<protein>
    <submittedName>
        <fullName evidence="7">Iron ABC transporter ATP-binding protein</fullName>
    </submittedName>
</protein>
<dbReference type="Pfam" id="PF00005">
    <property type="entry name" value="ABC_tran"/>
    <property type="match status" value="1"/>
</dbReference>
<organism evidence="7 8">
    <name type="scientific">Corynebacterium lactis RW2-5</name>
    <dbReference type="NCBI Taxonomy" id="1408189"/>
    <lineage>
        <taxon>Bacteria</taxon>
        <taxon>Bacillati</taxon>
        <taxon>Actinomycetota</taxon>
        <taxon>Actinomycetes</taxon>
        <taxon>Mycobacteriales</taxon>
        <taxon>Corynebacteriaceae</taxon>
        <taxon>Corynebacterium</taxon>
    </lineage>
</organism>
<evidence type="ECO:0000256" key="1">
    <source>
        <dbReference type="ARBA" id="ARBA00022448"/>
    </source>
</evidence>
<sequence>MVQESVMTKEKVRSTAAVHADAPDASCTSGAALRAQGLGIRLGGVDILRGIDMLAEPGQVTALVGPNGAGKSTLLAALSGDHKPSAGEATIGQHNVADLSIADLARHRAVLTQQQQLTVPFTAREVIDFGRSPWGTADKALLDEVIDECDVAHLLDRVVPTLSGGERARVHCARVFYQDTPVVLLDEPTAALDLHHAEKIMGMMRARAAAGKTVVVVLHDLTAAAAYADHVVVVARGGVVKQGPPAQTLDAETVSQVYGIGVEVLTDSAGNPVLVPKRE</sequence>
<dbReference type="PATRIC" id="fig|1408189.4.peg.89"/>
<dbReference type="InterPro" id="IPR003439">
    <property type="entry name" value="ABC_transporter-like_ATP-bd"/>
</dbReference>
<keyword evidence="2" id="KW-0547">Nucleotide-binding</keyword>
<dbReference type="PROSITE" id="PS50893">
    <property type="entry name" value="ABC_TRANSPORTER_2"/>
    <property type="match status" value="1"/>
</dbReference>
<proteinExistence type="predicted"/>
<dbReference type="InterPro" id="IPR003593">
    <property type="entry name" value="AAA+_ATPase"/>
</dbReference>
<dbReference type="GO" id="GO:0005524">
    <property type="term" value="F:ATP binding"/>
    <property type="evidence" value="ECO:0007669"/>
    <property type="project" value="UniProtKB-KW"/>
</dbReference>
<dbReference type="KEGG" id="clw:CLAC_00430"/>
<dbReference type="InterPro" id="IPR027417">
    <property type="entry name" value="P-loop_NTPase"/>
</dbReference>
<keyword evidence="1" id="KW-0813">Transport</keyword>
<keyword evidence="3 7" id="KW-0067">ATP-binding</keyword>
<dbReference type="Gene3D" id="3.40.50.300">
    <property type="entry name" value="P-loop containing nucleotide triphosphate hydrolases"/>
    <property type="match status" value="1"/>
</dbReference>
<dbReference type="AlphaFoldDB" id="A0A0K2GY96"/>
<dbReference type="GO" id="GO:0016887">
    <property type="term" value="F:ATP hydrolysis activity"/>
    <property type="evidence" value="ECO:0007669"/>
    <property type="project" value="InterPro"/>
</dbReference>
<evidence type="ECO:0000313" key="7">
    <source>
        <dbReference type="EMBL" id="ALA66451.1"/>
    </source>
</evidence>
<evidence type="ECO:0000313" key="8">
    <source>
        <dbReference type="Proteomes" id="UP000058446"/>
    </source>
</evidence>
<accession>A0A0K2GY96</accession>
<feature type="region of interest" description="Disordered" evidence="5">
    <location>
        <begin position="1"/>
        <end position="23"/>
    </location>
</feature>
<evidence type="ECO:0000256" key="3">
    <source>
        <dbReference type="ARBA" id="ARBA00022840"/>
    </source>
</evidence>
<evidence type="ECO:0000259" key="6">
    <source>
        <dbReference type="PROSITE" id="PS50893"/>
    </source>
</evidence>
<reference evidence="7 8" key="1">
    <citation type="submission" date="2013-10" db="EMBL/GenBank/DDBJ databases">
        <title>Complete genome sequence of Corynebacterium lactis DSM 45799(T), isolated from raw cow milk.</title>
        <authorList>
            <person name="Ruckert C."/>
            <person name="Albersmeier A."/>
            <person name="Lipski A."/>
            <person name="Kalinowski J."/>
        </authorList>
    </citation>
    <scope>NUCLEOTIDE SEQUENCE [LARGE SCALE GENOMIC DNA]</scope>
    <source>
        <strain evidence="7 8">RW2-5</strain>
    </source>
</reference>
<feature type="domain" description="ABC transporter" evidence="6">
    <location>
        <begin position="33"/>
        <end position="261"/>
    </location>
</feature>
<dbReference type="NCBIfam" id="NF010068">
    <property type="entry name" value="PRK13548.1"/>
    <property type="match status" value="1"/>
</dbReference>
<dbReference type="CDD" id="cd03214">
    <property type="entry name" value="ABC_Iron-Siderophores_B12_Hemin"/>
    <property type="match status" value="1"/>
</dbReference>
<dbReference type="SUPFAM" id="SSF52540">
    <property type="entry name" value="P-loop containing nucleoside triphosphate hydrolases"/>
    <property type="match status" value="1"/>
</dbReference>
<dbReference type="PANTHER" id="PTHR42794:SF1">
    <property type="entry name" value="HEMIN IMPORT ATP-BINDING PROTEIN HMUV"/>
    <property type="match status" value="1"/>
</dbReference>
<keyword evidence="8" id="KW-1185">Reference proteome</keyword>
<dbReference type="PANTHER" id="PTHR42794">
    <property type="entry name" value="HEMIN IMPORT ATP-BINDING PROTEIN HMUV"/>
    <property type="match status" value="1"/>
</dbReference>
<name>A0A0K2GY96_9CORY</name>
<evidence type="ECO:0000256" key="4">
    <source>
        <dbReference type="ARBA" id="ARBA00022967"/>
    </source>
</evidence>
<keyword evidence="4" id="KW-1278">Translocase</keyword>
<dbReference type="SMART" id="SM00382">
    <property type="entry name" value="AAA"/>
    <property type="match status" value="1"/>
</dbReference>